<evidence type="ECO:0000259" key="6">
    <source>
        <dbReference type="PROSITE" id="PS50043"/>
    </source>
</evidence>
<dbReference type="InterPro" id="IPR001789">
    <property type="entry name" value="Sig_transdc_resp-reg_receiver"/>
</dbReference>
<dbReference type="CDD" id="cd06170">
    <property type="entry name" value="LuxR_C_like"/>
    <property type="match status" value="1"/>
</dbReference>
<dbReference type="InterPro" id="IPR016032">
    <property type="entry name" value="Sig_transdc_resp-reg_C-effctor"/>
</dbReference>
<keyword evidence="2" id="KW-0805">Transcription regulation</keyword>
<dbReference type="InterPro" id="IPR011006">
    <property type="entry name" value="CheY-like_superfamily"/>
</dbReference>
<evidence type="ECO:0000313" key="8">
    <source>
        <dbReference type="EMBL" id="XFO72416.1"/>
    </source>
</evidence>
<protein>
    <submittedName>
        <fullName evidence="8">Oxygen regulatory protein NreC</fullName>
    </submittedName>
</protein>
<evidence type="ECO:0000259" key="7">
    <source>
        <dbReference type="PROSITE" id="PS50110"/>
    </source>
</evidence>
<evidence type="ECO:0000256" key="1">
    <source>
        <dbReference type="ARBA" id="ARBA00022553"/>
    </source>
</evidence>
<feature type="modified residue" description="4-aspartylphosphate" evidence="5">
    <location>
        <position position="56"/>
    </location>
</feature>
<dbReference type="PANTHER" id="PTHR43214">
    <property type="entry name" value="TWO-COMPONENT RESPONSE REGULATOR"/>
    <property type="match status" value="1"/>
</dbReference>
<accession>A0ABZ3J3D9</accession>
<feature type="domain" description="Response regulatory" evidence="7">
    <location>
        <begin position="5"/>
        <end position="121"/>
    </location>
</feature>
<dbReference type="InterPro" id="IPR039420">
    <property type="entry name" value="WalR-like"/>
</dbReference>
<evidence type="ECO:0000256" key="2">
    <source>
        <dbReference type="ARBA" id="ARBA00023015"/>
    </source>
</evidence>
<feature type="domain" description="HTH luxR-type" evidence="6">
    <location>
        <begin position="147"/>
        <end position="212"/>
    </location>
</feature>
<dbReference type="RefSeq" id="WP_093797312.1">
    <property type="nucleotide sequence ID" value="NZ_CP155571.1"/>
</dbReference>
<dbReference type="SMART" id="SM00448">
    <property type="entry name" value="REC"/>
    <property type="match status" value="1"/>
</dbReference>
<dbReference type="InterPro" id="IPR000792">
    <property type="entry name" value="Tscrpt_reg_LuxR_C"/>
</dbReference>
<evidence type="ECO:0000256" key="5">
    <source>
        <dbReference type="PROSITE-ProRule" id="PRU00169"/>
    </source>
</evidence>
<dbReference type="Gene3D" id="3.40.50.2300">
    <property type="match status" value="1"/>
</dbReference>
<keyword evidence="1 5" id="KW-0597">Phosphoprotein</keyword>
<evidence type="ECO:0000256" key="3">
    <source>
        <dbReference type="ARBA" id="ARBA00023125"/>
    </source>
</evidence>
<keyword evidence="9" id="KW-1185">Reference proteome</keyword>
<keyword evidence="3" id="KW-0238">DNA-binding</keyword>
<reference evidence="8" key="1">
    <citation type="submission" date="2024-05" db="EMBL/GenBank/DDBJ databases">
        <title>Isolation and characterization of Sporomusa carbonis sp. nov., a carboxydotrophic hydrogenogen in the genus of Sporomusa isolated from a charcoal burning pile.</title>
        <authorList>
            <person name="Boeer T."/>
            <person name="Rosenbaum F."/>
            <person name="Eysell L."/>
            <person name="Mueller V."/>
            <person name="Daniel R."/>
            <person name="Poehlein A."/>
        </authorList>
    </citation>
    <scope>NUCLEOTIDE SEQUENCE [LARGE SCALE GENOMIC DNA]</scope>
    <source>
        <strain evidence="8">DSM 3132</strain>
    </source>
</reference>
<proteinExistence type="predicted"/>
<keyword evidence="4" id="KW-0804">Transcription</keyword>
<dbReference type="PANTHER" id="PTHR43214:SF43">
    <property type="entry name" value="TWO-COMPONENT RESPONSE REGULATOR"/>
    <property type="match status" value="1"/>
</dbReference>
<dbReference type="PRINTS" id="PR00038">
    <property type="entry name" value="HTHLUXR"/>
</dbReference>
<dbReference type="SUPFAM" id="SSF52172">
    <property type="entry name" value="CheY-like"/>
    <property type="match status" value="1"/>
</dbReference>
<dbReference type="SUPFAM" id="SSF46894">
    <property type="entry name" value="C-terminal effector domain of the bipartite response regulators"/>
    <property type="match status" value="1"/>
</dbReference>
<dbReference type="SMART" id="SM00421">
    <property type="entry name" value="HTH_LUXR"/>
    <property type="match status" value="1"/>
</dbReference>
<dbReference type="InterPro" id="IPR058245">
    <property type="entry name" value="NreC/VraR/RcsB-like_REC"/>
</dbReference>
<dbReference type="PROSITE" id="PS50110">
    <property type="entry name" value="RESPONSE_REGULATORY"/>
    <property type="match status" value="1"/>
</dbReference>
<dbReference type="Pfam" id="PF00072">
    <property type="entry name" value="Response_reg"/>
    <property type="match status" value="1"/>
</dbReference>
<sequence>MQKIKIILADDHAILRTGLKLMLSCDNSIDVISEVSSGEELLKLLQDVKADVLILDLSLPGMNGIDVIYEIKNRGYLINILVLTMHTEEQYIKAVMKAGALGYVSKSAFDTELLTAVKTVAEGKIYLNSDHALLMVNTLLNNNSNKECDPYTLLSSREREVMRLLVHGYSLADIGKLLCLSIKTIDTHKTRIMNKLGITKKNELVQYALDRGILVQNNEKIT</sequence>
<dbReference type="CDD" id="cd17535">
    <property type="entry name" value="REC_NarL-like"/>
    <property type="match status" value="1"/>
</dbReference>
<evidence type="ECO:0000313" key="9">
    <source>
        <dbReference type="Proteomes" id="UP000216052"/>
    </source>
</evidence>
<dbReference type="PROSITE" id="PS50043">
    <property type="entry name" value="HTH_LUXR_2"/>
    <property type="match status" value="1"/>
</dbReference>
<dbReference type="Pfam" id="PF00196">
    <property type="entry name" value="GerE"/>
    <property type="match status" value="1"/>
</dbReference>
<gene>
    <name evidence="8" type="primary">nreC_1</name>
    <name evidence="8" type="ORF">SPACI_024680</name>
</gene>
<dbReference type="EMBL" id="CP155571">
    <property type="protein sequence ID" value="XFO72416.1"/>
    <property type="molecule type" value="Genomic_DNA"/>
</dbReference>
<organism evidence="8 9">
    <name type="scientific">Sporomusa acidovorans (strain ATCC 49682 / DSM 3132 / Mol)</name>
    <dbReference type="NCBI Taxonomy" id="1123286"/>
    <lineage>
        <taxon>Bacteria</taxon>
        <taxon>Bacillati</taxon>
        <taxon>Bacillota</taxon>
        <taxon>Negativicutes</taxon>
        <taxon>Selenomonadales</taxon>
        <taxon>Sporomusaceae</taxon>
        <taxon>Sporomusa</taxon>
    </lineage>
</organism>
<evidence type="ECO:0000256" key="4">
    <source>
        <dbReference type="ARBA" id="ARBA00023163"/>
    </source>
</evidence>
<dbReference type="Proteomes" id="UP000216052">
    <property type="component" value="Chromosome"/>
</dbReference>
<name>A0ABZ3J3D9_SPOA4</name>